<accession>K1UAJ8</accession>
<gene>
    <name evidence="1" type="ORF">LEA_02755</name>
</gene>
<reference evidence="1" key="1">
    <citation type="journal article" date="2013" name="Environ. Microbiol.">
        <title>Microbiota from the distal guts of lean and obese adolescents exhibit partial functional redundancy besides clear differences in community structure.</title>
        <authorList>
            <person name="Ferrer M."/>
            <person name="Ruiz A."/>
            <person name="Lanza F."/>
            <person name="Haange S.B."/>
            <person name="Oberbach A."/>
            <person name="Till H."/>
            <person name="Bargiela R."/>
            <person name="Campoy C."/>
            <person name="Segura M.T."/>
            <person name="Richter M."/>
            <person name="von Bergen M."/>
            <person name="Seifert J."/>
            <person name="Suarez A."/>
        </authorList>
    </citation>
    <scope>NUCLEOTIDE SEQUENCE</scope>
</reference>
<protein>
    <submittedName>
        <fullName evidence="1">Uncharacterized protein</fullName>
    </submittedName>
</protein>
<comment type="caution">
    <text evidence="1">The sequence shown here is derived from an EMBL/GenBank/DDBJ whole genome shotgun (WGS) entry which is preliminary data.</text>
</comment>
<sequence length="25" mass="2739">MKFKTLSVKRLFGRVAIGLVLSMSG</sequence>
<dbReference type="AlphaFoldDB" id="K1UAJ8"/>
<dbReference type="EMBL" id="AJWY01001865">
    <property type="protein sequence ID" value="EKC79143.1"/>
    <property type="molecule type" value="Genomic_DNA"/>
</dbReference>
<proteinExistence type="predicted"/>
<evidence type="ECO:0000313" key="1">
    <source>
        <dbReference type="EMBL" id="EKC79143.1"/>
    </source>
</evidence>
<organism evidence="1">
    <name type="scientific">human gut metagenome</name>
    <dbReference type="NCBI Taxonomy" id="408170"/>
    <lineage>
        <taxon>unclassified sequences</taxon>
        <taxon>metagenomes</taxon>
        <taxon>organismal metagenomes</taxon>
    </lineage>
</organism>
<feature type="non-terminal residue" evidence="1">
    <location>
        <position position="25"/>
    </location>
</feature>
<name>K1UAJ8_9ZZZZ</name>